<dbReference type="PRINTS" id="PR01181">
    <property type="entry name" value="DAPDCRBXLASE"/>
</dbReference>
<dbReference type="InterPro" id="IPR022644">
    <property type="entry name" value="De-COase2_N"/>
</dbReference>
<evidence type="ECO:0000256" key="2">
    <source>
        <dbReference type="ARBA" id="ARBA00022793"/>
    </source>
</evidence>
<feature type="binding site" evidence="5">
    <location>
        <begin position="279"/>
        <end position="282"/>
    </location>
    <ligand>
        <name>pyridoxal 5'-phosphate</name>
        <dbReference type="ChEBI" id="CHEBI:597326"/>
    </ligand>
</feature>
<evidence type="ECO:0000256" key="1">
    <source>
        <dbReference type="ARBA" id="ARBA00001933"/>
    </source>
</evidence>
<feature type="binding site" evidence="5">
    <location>
        <position position="319"/>
    </location>
    <ligand>
        <name>substrate</name>
    </ligand>
</feature>
<dbReference type="SUPFAM" id="SSF50621">
    <property type="entry name" value="Alanine racemase C-terminal domain-like"/>
    <property type="match status" value="1"/>
</dbReference>
<dbReference type="Pfam" id="PF02784">
    <property type="entry name" value="Orn_Arg_deC_N"/>
    <property type="match status" value="1"/>
</dbReference>
<evidence type="ECO:0000313" key="9">
    <source>
        <dbReference type="EMBL" id="MCF4143229.1"/>
    </source>
</evidence>
<dbReference type="Proteomes" id="UP001200430">
    <property type="component" value="Unassembled WGS sequence"/>
</dbReference>
<dbReference type="PANTHER" id="PTHR43727:SF2">
    <property type="entry name" value="GROUP IV DECARBOXYLASE"/>
    <property type="match status" value="1"/>
</dbReference>
<dbReference type="EMBL" id="JAKGUD010000012">
    <property type="protein sequence ID" value="MCF4143229.1"/>
    <property type="molecule type" value="Genomic_DNA"/>
</dbReference>
<keyword evidence="2 5" id="KW-0210">Decarboxylase</keyword>
<feature type="binding site" evidence="5">
    <location>
        <position position="379"/>
    </location>
    <ligand>
        <name>pyridoxal 5'-phosphate</name>
        <dbReference type="ChEBI" id="CHEBI:597326"/>
    </ligand>
</feature>
<sequence length="426" mass="47056">MSGMVFDGCDVTELAERFGTPLYVMSETELRRRMRAVKRAFSERYEDVEVLYAGKAFLPRAMCALVKSEGLGLDVVSSGEIHTAVSVGFPMERAYFHGNNKTAEDMAMAMDVGVGRFVVDNRDELDLLASMAEERKTEVSVLFRLAPGVSGDTHRYIQTAHTDCKFGMPLLGEGLRDCVETAMKAPYVKLLGFHFHVGSQLMENRAYLEALEVLGDLMKTLREEIGFETKELNVGGGIGIPYGKDQREVDLDSFLGCIVETAERICSERRMPRPKLVIEPGRWIAGPSGITLYRVGTVKEIPGIRTYVSVDGGMADNPRPSLYQAEYRCVLANRMDDPADSVVTVAGRCCESGDILIKDAELPLPERGDVVAVFDTGAYNFSMASGYNRLKRPAVVLVKDGEARCIVERQSFDDLIKGESVPEDLL</sequence>
<dbReference type="SUPFAM" id="SSF51419">
    <property type="entry name" value="PLP-binding barrel"/>
    <property type="match status" value="1"/>
</dbReference>
<dbReference type="CDD" id="cd06828">
    <property type="entry name" value="PLPDE_III_DapDC"/>
    <property type="match status" value="1"/>
</dbReference>
<feature type="binding site" evidence="5">
    <location>
        <position position="237"/>
    </location>
    <ligand>
        <name>pyridoxal 5'-phosphate</name>
        <dbReference type="ChEBI" id="CHEBI:597326"/>
    </ligand>
</feature>
<reference evidence="9 10" key="1">
    <citation type="submission" date="2022-01" db="EMBL/GenBank/DDBJ databases">
        <title>Dethiosulfovibrio faecalis sp. nov., a novel proteolytic, non-sulfur-reducing bacterium isolated from a marine aquaculture solid waste bioreactor.</title>
        <authorList>
            <person name="Grabowski S."/>
            <person name="Apolinario E."/>
            <person name="Schneider N."/>
            <person name="Marshall C.W."/>
            <person name="Sowers K.R."/>
        </authorList>
    </citation>
    <scope>NUCLEOTIDE SEQUENCE [LARGE SCALE GENOMIC DNA]</scope>
    <source>
        <strain evidence="9 10">DSM 12537</strain>
    </source>
</reference>
<dbReference type="InterPro" id="IPR029066">
    <property type="entry name" value="PLP-binding_barrel"/>
</dbReference>
<name>A0ABS9ER97_9BACT</name>
<feature type="binding site" evidence="5">
    <location>
        <position position="282"/>
    </location>
    <ligand>
        <name>substrate</name>
    </ligand>
</feature>
<evidence type="ECO:0000256" key="5">
    <source>
        <dbReference type="HAMAP-Rule" id="MF_02120"/>
    </source>
</evidence>
<evidence type="ECO:0000313" key="10">
    <source>
        <dbReference type="Proteomes" id="UP001200430"/>
    </source>
</evidence>
<evidence type="ECO:0000256" key="6">
    <source>
        <dbReference type="NCBIfam" id="TIGR01048"/>
    </source>
</evidence>
<evidence type="ECO:0000256" key="3">
    <source>
        <dbReference type="ARBA" id="ARBA00022898"/>
    </source>
</evidence>
<comment type="caution">
    <text evidence="9">The sequence shown here is derived from an EMBL/GenBank/DDBJ whole genome shotgun (WGS) entry which is preliminary data.</text>
</comment>
<comment type="similarity">
    <text evidence="5">Belongs to the Orn/Lys/Arg decarboxylase class-II family. LysA subfamily.</text>
</comment>
<feature type="domain" description="Orn/DAP/Arg decarboxylase 2 N-terminal" evidence="8">
    <location>
        <begin position="29"/>
        <end position="285"/>
    </location>
</feature>
<feature type="binding site" evidence="5">
    <location>
        <position position="379"/>
    </location>
    <ligand>
        <name>substrate</name>
    </ligand>
</feature>
<comment type="cofactor">
    <cofactor evidence="1 5 7">
        <name>pyridoxal 5'-phosphate</name>
        <dbReference type="ChEBI" id="CHEBI:597326"/>
    </cofactor>
</comment>
<keyword evidence="5 7" id="KW-0457">Lysine biosynthesis</keyword>
<dbReference type="RefSeq" id="WP_236099931.1">
    <property type="nucleotide sequence ID" value="NZ_JAKGUD010000012.1"/>
</dbReference>
<feature type="modified residue" description="N6-(pyridoxal phosphate)lysine" evidence="5">
    <location>
        <position position="55"/>
    </location>
</feature>
<keyword evidence="3 5" id="KW-0663">Pyridoxal phosphate</keyword>
<dbReference type="Gene3D" id="2.40.37.10">
    <property type="entry name" value="Lyase, Ornithine Decarboxylase, Chain A, domain 1"/>
    <property type="match status" value="1"/>
</dbReference>
<comment type="function">
    <text evidence="5">Specifically catalyzes the decarboxylation of meso-diaminopimelate (meso-DAP) to L-lysine.</text>
</comment>
<dbReference type="HAMAP" id="MF_02120">
    <property type="entry name" value="LysA"/>
    <property type="match status" value="1"/>
</dbReference>
<dbReference type="InterPro" id="IPR000183">
    <property type="entry name" value="Orn/DAP/Arg_de-COase"/>
</dbReference>
<dbReference type="GO" id="GO:0008836">
    <property type="term" value="F:diaminopimelate decarboxylase activity"/>
    <property type="evidence" value="ECO:0007669"/>
    <property type="project" value="UniProtKB-EC"/>
</dbReference>
<accession>A0ABS9ER97</accession>
<dbReference type="EC" id="4.1.1.20" evidence="5 6"/>
<dbReference type="PANTHER" id="PTHR43727">
    <property type="entry name" value="DIAMINOPIMELATE DECARBOXYLASE"/>
    <property type="match status" value="1"/>
</dbReference>
<dbReference type="InterPro" id="IPR009006">
    <property type="entry name" value="Ala_racemase/Decarboxylase_C"/>
</dbReference>
<feature type="binding site" evidence="5">
    <location>
        <position position="351"/>
    </location>
    <ligand>
        <name>substrate</name>
    </ligand>
</feature>
<comment type="catalytic activity">
    <reaction evidence="5 7">
        <text>meso-2,6-diaminopimelate + H(+) = L-lysine + CO2</text>
        <dbReference type="Rhea" id="RHEA:15101"/>
        <dbReference type="ChEBI" id="CHEBI:15378"/>
        <dbReference type="ChEBI" id="CHEBI:16526"/>
        <dbReference type="ChEBI" id="CHEBI:32551"/>
        <dbReference type="ChEBI" id="CHEBI:57791"/>
        <dbReference type="EC" id="4.1.1.20"/>
    </reaction>
</comment>
<evidence type="ECO:0000259" key="8">
    <source>
        <dbReference type="Pfam" id="PF02784"/>
    </source>
</evidence>
<dbReference type="Gene3D" id="3.20.20.10">
    <property type="entry name" value="Alanine racemase"/>
    <property type="match status" value="1"/>
</dbReference>
<dbReference type="PRINTS" id="PR01179">
    <property type="entry name" value="ODADCRBXLASE"/>
</dbReference>
<organism evidence="9 10">
    <name type="scientific">Dethiosulfovibrio marinus</name>
    <dbReference type="NCBI Taxonomy" id="133532"/>
    <lineage>
        <taxon>Bacteria</taxon>
        <taxon>Thermotogati</taxon>
        <taxon>Synergistota</taxon>
        <taxon>Synergistia</taxon>
        <taxon>Synergistales</taxon>
        <taxon>Dethiosulfovibrionaceae</taxon>
        <taxon>Dethiosulfovibrio</taxon>
    </lineage>
</organism>
<comment type="subunit">
    <text evidence="5">Homodimer.</text>
</comment>
<evidence type="ECO:0000256" key="4">
    <source>
        <dbReference type="ARBA" id="ARBA00023239"/>
    </source>
</evidence>
<dbReference type="NCBIfam" id="TIGR01048">
    <property type="entry name" value="lysA"/>
    <property type="match status" value="1"/>
</dbReference>
<dbReference type="InterPro" id="IPR002986">
    <property type="entry name" value="DAP_deCOOHase_LysA"/>
</dbReference>
<comment type="pathway">
    <text evidence="5 7">Amino-acid biosynthesis; L-lysine biosynthesis via DAP pathway; L-lysine from DL-2,6-diaminopimelate: step 1/1.</text>
</comment>
<gene>
    <name evidence="5 9" type="primary">lysA</name>
    <name evidence="9" type="ORF">L2W38_10440</name>
</gene>
<evidence type="ECO:0000256" key="7">
    <source>
        <dbReference type="RuleBase" id="RU003738"/>
    </source>
</evidence>
<keyword evidence="5" id="KW-0028">Amino-acid biosynthesis</keyword>
<keyword evidence="4 5" id="KW-0456">Lyase</keyword>
<feature type="binding site" evidence="5">
    <location>
        <position position="323"/>
    </location>
    <ligand>
        <name>substrate</name>
    </ligand>
</feature>
<protein>
    <recommendedName>
        <fullName evidence="5 6">Diaminopimelate decarboxylase</fullName>
        <shortName evidence="5">DAP decarboxylase</shortName>
        <shortName evidence="5">DAPDC</shortName>
        <ecNumber evidence="5 6">4.1.1.20</ecNumber>
    </recommendedName>
</protein>
<keyword evidence="10" id="KW-1185">Reference proteome</keyword>
<proteinExistence type="inferred from homology"/>